<feature type="transmembrane region" description="Helical" evidence="3">
    <location>
        <begin position="58"/>
        <end position="77"/>
    </location>
</feature>
<evidence type="ECO:0000256" key="2">
    <source>
        <dbReference type="ARBA" id="ARBA00023002"/>
    </source>
</evidence>
<gene>
    <name evidence="5" type="ORF">CMUS01_03744</name>
</gene>
<reference evidence="5" key="1">
    <citation type="journal article" date="2020" name="Phytopathology">
        <title>Genome Sequence Resources of Colletotrichum truncatum, C. plurivorum, C. musicola, and C. sojae: Four Species Pathogenic to Soybean (Glycine max).</title>
        <authorList>
            <person name="Rogerio F."/>
            <person name="Boufleur T.R."/>
            <person name="Ciampi-Guillardi M."/>
            <person name="Sukno S.A."/>
            <person name="Thon M.R."/>
            <person name="Massola Junior N.S."/>
            <person name="Baroncelli R."/>
        </authorList>
    </citation>
    <scope>NUCLEOTIDE SEQUENCE</scope>
    <source>
        <strain evidence="5">LFN0074</strain>
    </source>
</reference>
<dbReference type="InterPro" id="IPR012951">
    <property type="entry name" value="BBE"/>
</dbReference>
<keyword evidence="3" id="KW-0812">Transmembrane</keyword>
<dbReference type="InterPro" id="IPR050432">
    <property type="entry name" value="FAD-linked_Oxidoreductases_BP"/>
</dbReference>
<dbReference type="PROSITE" id="PS51387">
    <property type="entry name" value="FAD_PCMH"/>
    <property type="match status" value="1"/>
</dbReference>
<dbReference type="Pfam" id="PF08031">
    <property type="entry name" value="BBE"/>
    <property type="match status" value="1"/>
</dbReference>
<evidence type="ECO:0000256" key="1">
    <source>
        <dbReference type="ARBA" id="ARBA00005466"/>
    </source>
</evidence>
<dbReference type="GO" id="GO:0016491">
    <property type="term" value="F:oxidoreductase activity"/>
    <property type="evidence" value="ECO:0007669"/>
    <property type="project" value="UniProtKB-KW"/>
</dbReference>
<keyword evidence="2" id="KW-0560">Oxidoreductase</keyword>
<comment type="similarity">
    <text evidence="1">Belongs to the oxygen-dependent FAD-linked oxidoreductase family.</text>
</comment>
<dbReference type="InterPro" id="IPR016166">
    <property type="entry name" value="FAD-bd_PCMH"/>
</dbReference>
<dbReference type="Proteomes" id="UP000639643">
    <property type="component" value="Unassembled WGS sequence"/>
</dbReference>
<dbReference type="Gene3D" id="3.30.465.10">
    <property type="match status" value="2"/>
</dbReference>
<evidence type="ECO:0000313" key="5">
    <source>
        <dbReference type="EMBL" id="KAF6840971.1"/>
    </source>
</evidence>
<name>A0A8H6U5G1_9PEZI</name>
<keyword evidence="6" id="KW-1185">Reference proteome</keyword>
<dbReference type="Pfam" id="PF01565">
    <property type="entry name" value="FAD_binding_4"/>
    <property type="match status" value="1"/>
</dbReference>
<dbReference type="InterPro" id="IPR016169">
    <property type="entry name" value="FAD-bd_PCMH_sub2"/>
</dbReference>
<evidence type="ECO:0000256" key="3">
    <source>
        <dbReference type="SAM" id="Phobius"/>
    </source>
</evidence>
<accession>A0A8H6U5G1</accession>
<dbReference type="AlphaFoldDB" id="A0A8H6U5G1"/>
<dbReference type="SUPFAM" id="SSF56176">
    <property type="entry name" value="FAD-binding/transporter-associated domain-like"/>
    <property type="match status" value="1"/>
</dbReference>
<comment type="caution">
    <text evidence="5">The sequence shown here is derived from an EMBL/GenBank/DDBJ whole genome shotgun (WGS) entry which is preliminary data.</text>
</comment>
<proteinExistence type="inferred from homology"/>
<dbReference type="InterPro" id="IPR036318">
    <property type="entry name" value="FAD-bd_PCMH-like_sf"/>
</dbReference>
<evidence type="ECO:0000259" key="4">
    <source>
        <dbReference type="PROSITE" id="PS51387"/>
    </source>
</evidence>
<protein>
    <submittedName>
        <fullName evidence="5">FAD binding domain-containing protein</fullName>
    </submittedName>
</protein>
<dbReference type="PANTHER" id="PTHR13878:SF97">
    <property type="entry name" value="ISOAMYL ALCOHOL OXIDASE"/>
    <property type="match status" value="1"/>
</dbReference>
<dbReference type="OrthoDB" id="9983560at2759"/>
<organism evidence="5 6">
    <name type="scientific">Colletotrichum musicola</name>
    <dbReference type="NCBI Taxonomy" id="2175873"/>
    <lineage>
        <taxon>Eukaryota</taxon>
        <taxon>Fungi</taxon>
        <taxon>Dikarya</taxon>
        <taxon>Ascomycota</taxon>
        <taxon>Pezizomycotina</taxon>
        <taxon>Sordariomycetes</taxon>
        <taxon>Hypocreomycetidae</taxon>
        <taxon>Glomerellales</taxon>
        <taxon>Glomerellaceae</taxon>
        <taxon>Colletotrichum</taxon>
        <taxon>Colletotrichum orchidearum species complex</taxon>
    </lineage>
</organism>
<dbReference type="GO" id="GO:0071949">
    <property type="term" value="F:FAD binding"/>
    <property type="evidence" value="ECO:0007669"/>
    <property type="project" value="InterPro"/>
</dbReference>
<feature type="domain" description="FAD-binding PCMH-type" evidence="4">
    <location>
        <begin position="186"/>
        <end position="368"/>
    </location>
</feature>
<evidence type="ECO:0000313" key="6">
    <source>
        <dbReference type="Proteomes" id="UP000639643"/>
    </source>
</evidence>
<dbReference type="InterPro" id="IPR006094">
    <property type="entry name" value="Oxid_FAD_bind_N"/>
</dbReference>
<keyword evidence="3" id="KW-0472">Membrane</keyword>
<dbReference type="PANTHER" id="PTHR13878">
    <property type="entry name" value="GULONOLACTONE OXIDASE"/>
    <property type="match status" value="1"/>
</dbReference>
<dbReference type="EMBL" id="WIGM01000094">
    <property type="protein sequence ID" value="KAF6840971.1"/>
    <property type="molecule type" value="Genomic_DNA"/>
</dbReference>
<keyword evidence="3" id="KW-1133">Transmembrane helix</keyword>
<sequence length="653" mass="70484">MGYKMAASSTVLRTSLGPAAAAAAKAPPPPPSPYRIKLHDFFADRDDPRAATSKMGRLSLANIVLLFTLSLVVRAVYTQKLVPYQEDGKRYECRCSPVDDCWPKPNAWAQLNSSVGGNLVRHIPPAAVCYNEFRGVATYDAARCAEATAKWTDERWQISQPASQLWTWGSNNTCELTTDPTKTCSLGNYPEYVIVARTKEHVKAGVNFARSRNLRLVVRNTGHDFEGRSAGAGSLAINTHNLKEISFVDRYRGPGDYKGPAITIGAGVQGYEIAAAARARSPPQNVVMGECETVGVAGGYLGGGGHGPLSSLYGFGADNALSFDVVTAAGDFATANAKTNADLYYALKGGGPGNYAVVLSVTLKTHPDTSPGAALYLNVNATLGATPEQITKAVGKLHALANHFVGNGLYAIYELYPAILGGGALHVQPIMGMNKTAAQLTTLVQPLMSYLVAEGIPHDVMTKEYPDYHTLFHDIFEPEAAAQNGLTGGWVFSREDMRDANQPAVADAIALALAPAPGRFGIVISHLFDPGFTLTKSESATHPRWRGAAMRTMAILPQALDASWAEKVVLNDLMVNTVTEKFKQAAPKGLAYVNENYAFMKNWQDAFWGPVVYPKLVAAKRKWDPNGVFFSWSTPGSEEWSVVDYANRLCKRK</sequence>